<dbReference type="Pfam" id="PF00107">
    <property type="entry name" value="ADH_zinc_N"/>
    <property type="match status" value="1"/>
</dbReference>
<dbReference type="OrthoDB" id="9785812at2"/>
<dbReference type="SUPFAM" id="SSF50129">
    <property type="entry name" value="GroES-like"/>
    <property type="match status" value="1"/>
</dbReference>
<dbReference type="Pfam" id="PF08240">
    <property type="entry name" value="ADH_N"/>
    <property type="match status" value="1"/>
</dbReference>
<feature type="domain" description="Enoyl reductase (ER)" evidence="3">
    <location>
        <begin position="10"/>
        <end position="323"/>
    </location>
</feature>
<dbReference type="RefSeq" id="WP_135280951.1">
    <property type="nucleotide sequence ID" value="NZ_SRIO01000003.1"/>
</dbReference>
<protein>
    <submittedName>
        <fullName evidence="4">NAD(P)H-quinone oxidoreductase</fullName>
    </submittedName>
</protein>
<dbReference type="AlphaFoldDB" id="A0A4Z0FCM1"/>
<dbReference type="PANTHER" id="PTHR48106:SF18">
    <property type="entry name" value="QUINONE OXIDOREDUCTASE PIG3"/>
    <property type="match status" value="1"/>
</dbReference>
<sequence>MKALICSRSGGPEVLQIAEVAPPQLGADEVKVRVRAVGLNRADLLQRSGFYPPPAGWDPHRLGLEYAGDVEEVGAHCVLRRPGDRIMGLVVGGACSEFITVPERETLPVPERLTHVQAAAIPEAFLTAFRALWGEGELASGDAVLIRVATASVGIAAIQLARLADHVVAGTGRDAARLDLLRDLGLDHPLIEGVPDMARRAQDALGGHAQVIIDLWGGGRLAENLSLLGEEGRLVVVGLLGGSRDTIDLAGLLMRRQSIRTLTMRSQPIERRVALVRRFERQILPVLAEGQLQMPVSRVYLMSNAAQAHHDMARGGHFGKLVLTWAE</sequence>
<reference evidence="4 5" key="1">
    <citation type="journal article" date="2019" name="ISME J.">
        <title>Candidatus Macondimonas diazotrophica, a novel gammaproteobacterial genus dominating crude-oil-contaminated coastal sediments.</title>
        <authorList>
            <person name="Karthikeyan S."/>
            <person name="Konstantinidis K."/>
        </authorList>
    </citation>
    <scope>NUCLEOTIDE SEQUENCE [LARGE SCALE GENOMIC DNA]</scope>
    <source>
        <strain evidence="4 5">KTK01</strain>
    </source>
</reference>
<dbReference type="Gene3D" id="3.90.180.10">
    <property type="entry name" value="Medium-chain alcohol dehydrogenases, catalytic domain"/>
    <property type="match status" value="1"/>
</dbReference>
<evidence type="ECO:0000313" key="5">
    <source>
        <dbReference type="Proteomes" id="UP000297890"/>
    </source>
</evidence>
<keyword evidence="2" id="KW-0560">Oxidoreductase</keyword>
<dbReference type="InterPro" id="IPR013149">
    <property type="entry name" value="ADH-like_C"/>
</dbReference>
<comment type="caution">
    <text evidence="4">The sequence shown here is derived from an EMBL/GenBank/DDBJ whole genome shotgun (WGS) entry which is preliminary data.</text>
</comment>
<gene>
    <name evidence="4" type="ORF">E4680_03280</name>
</gene>
<evidence type="ECO:0000313" key="4">
    <source>
        <dbReference type="EMBL" id="TFZ83534.1"/>
    </source>
</evidence>
<dbReference type="GO" id="GO:0016651">
    <property type="term" value="F:oxidoreductase activity, acting on NAD(P)H"/>
    <property type="evidence" value="ECO:0007669"/>
    <property type="project" value="TreeGrafter"/>
</dbReference>
<dbReference type="SUPFAM" id="SSF51735">
    <property type="entry name" value="NAD(P)-binding Rossmann-fold domains"/>
    <property type="match status" value="1"/>
</dbReference>
<accession>A0A4Z0FCM1</accession>
<dbReference type="EMBL" id="SRIO01000003">
    <property type="protein sequence ID" value="TFZ83534.1"/>
    <property type="molecule type" value="Genomic_DNA"/>
</dbReference>
<name>A0A4Z0FCM1_9GAMM</name>
<dbReference type="InterPro" id="IPR011032">
    <property type="entry name" value="GroES-like_sf"/>
</dbReference>
<dbReference type="InterPro" id="IPR036291">
    <property type="entry name" value="NAD(P)-bd_dom_sf"/>
</dbReference>
<dbReference type="InterPro" id="IPR020843">
    <property type="entry name" value="ER"/>
</dbReference>
<dbReference type="Proteomes" id="UP000297890">
    <property type="component" value="Unassembled WGS sequence"/>
</dbReference>
<dbReference type="PANTHER" id="PTHR48106">
    <property type="entry name" value="QUINONE OXIDOREDUCTASE PIG3-RELATED"/>
    <property type="match status" value="1"/>
</dbReference>
<dbReference type="InterPro" id="IPR013154">
    <property type="entry name" value="ADH-like_N"/>
</dbReference>
<organism evidence="4 5">
    <name type="scientific">Candidatus Macondimonas diazotrophica</name>
    <dbReference type="NCBI Taxonomy" id="2305248"/>
    <lineage>
        <taxon>Bacteria</taxon>
        <taxon>Pseudomonadati</taxon>
        <taxon>Pseudomonadota</taxon>
        <taxon>Gammaproteobacteria</taxon>
        <taxon>Chromatiales</taxon>
        <taxon>Ectothiorhodospiraceae</taxon>
        <taxon>Candidatus Macondimonas</taxon>
    </lineage>
</organism>
<dbReference type="SMART" id="SM00829">
    <property type="entry name" value="PKS_ER"/>
    <property type="match status" value="1"/>
</dbReference>
<evidence type="ECO:0000256" key="1">
    <source>
        <dbReference type="ARBA" id="ARBA00022857"/>
    </source>
</evidence>
<dbReference type="Gene3D" id="3.40.50.720">
    <property type="entry name" value="NAD(P)-binding Rossmann-like Domain"/>
    <property type="match status" value="1"/>
</dbReference>
<evidence type="ECO:0000256" key="2">
    <source>
        <dbReference type="ARBA" id="ARBA00023002"/>
    </source>
</evidence>
<evidence type="ECO:0000259" key="3">
    <source>
        <dbReference type="SMART" id="SM00829"/>
    </source>
</evidence>
<proteinExistence type="predicted"/>
<dbReference type="GO" id="GO:0070402">
    <property type="term" value="F:NADPH binding"/>
    <property type="evidence" value="ECO:0007669"/>
    <property type="project" value="TreeGrafter"/>
</dbReference>
<keyword evidence="1" id="KW-0521">NADP</keyword>
<keyword evidence="5" id="KW-1185">Reference proteome</keyword>